<comment type="cofactor">
    <cofactor evidence="10">
        <name>FMN</name>
        <dbReference type="ChEBI" id="CHEBI:58210"/>
    </cofactor>
</comment>
<dbReference type="NCBIfam" id="TIGR01946">
    <property type="entry name" value="rnfD"/>
    <property type="match status" value="1"/>
</dbReference>
<comment type="subcellular location">
    <subcellularLocation>
        <location evidence="10">Cell membrane</location>
        <topology evidence="10">Multi-pass membrane protein</topology>
    </subcellularLocation>
</comment>
<evidence type="ECO:0000256" key="1">
    <source>
        <dbReference type="ARBA" id="ARBA00022448"/>
    </source>
</evidence>
<dbReference type="GO" id="GO:0055085">
    <property type="term" value="P:transmembrane transport"/>
    <property type="evidence" value="ECO:0007669"/>
    <property type="project" value="InterPro"/>
</dbReference>
<feature type="transmembrane region" description="Helical" evidence="10">
    <location>
        <begin position="93"/>
        <end position="113"/>
    </location>
</feature>
<dbReference type="STRING" id="880526.GCA_000427365_00149"/>
<keyword evidence="11" id="KW-0560">Oxidoreductase</keyword>
<protein>
    <recommendedName>
        <fullName evidence="10">Ion-translocating oxidoreductase complex subunit D</fullName>
        <ecNumber evidence="10">7.-.-.-</ecNumber>
    </recommendedName>
    <alternativeName>
        <fullName evidence="10">Rnf electron transport complex subunit D</fullName>
    </alternativeName>
</protein>
<keyword evidence="10" id="KW-1003">Cell membrane</keyword>
<feature type="transmembrane region" description="Helical" evidence="10">
    <location>
        <begin position="240"/>
        <end position="260"/>
    </location>
</feature>
<gene>
    <name evidence="11" type="primary">nqrB_2</name>
    <name evidence="10" type="synonym">rnfD</name>
    <name evidence="11" type="ORF">NCTC11190_01411</name>
</gene>
<dbReference type="AlphaFoldDB" id="A0A379MU85"/>
<dbReference type="OrthoDB" id="9776359at2"/>
<evidence type="ECO:0000313" key="12">
    <source>
        <dbReference type="Proteomes" id="UP000255233"/>
    </source>
</evidence>
<dbReference type="GO" id="GO:0016491">
    <property type="term" value="F:oxidoreductase activity"/>
    <property type="evidence" value="ECO:0007669"/>
    <property type="project" value="UniProtKB-KW"/>
</dbReference>
<feature type="transmembrane region" description="Helical" evidence="10">
    <location>
        <begin position="25"/>
        <end position="58"/>
    </location>
</feature>
<feature type="modified residue" description="FMN phosphoryl threonine" evidence="10">
    <location>
        <position position="155"/>
    </location>
</feature>
<dbReference type="HAMAP" id="MF_00462">
    <property type="entry name" value="RsxD_RnfD"/>
    <property type="match status" value="1"/>
</dbReference>
<keyword evidence="3 10" id="KW-0285">Flavoprotein</keyword>
<dbReference type="GO" id="GO:0005886">
    <property type="term" value="C:plasma membrane"/>
    <property type="evidence" value="ECO:0007669"/>
    <property type="project" value="UniProtKB-SubCell"/>
</dbReference>
<keyword evidence="5 10" id="KW-0812">Transmembrane</keyword>
<dbReference type="PANTHER" id="PTHR30578:SF0">
    <property type="entry name" value="ION-TRANSLOCATING OXIDOREDUCTASE COMPLEX SUBUNIT D"/>
    <property type="match status" value="1"/>
</dbReference>
<dbReference type="PANTHER" id="PTHR30578">
    <property type="entry name" value="ELECTRON TRANSPORT COMPLEX PROTEIN RNFD"/>
    <property type="match status" value="1"/>
</dbReference>
<comment type="subunit">
    <text evidence="10">The complex is composed of six subunits: RnfA, RnfB, RnfC, RnfD, RnfE and RnfG.</text>
</comment>
<evidence type="ECO:0000313" key="11">
    <source>
        <dbReference type="EMBL" id="SUE34192.1"/>
    </source>
</evidence>
<evidence type="ECO:0000256" key="8">
    <source>
        <dbReference type="ARBA" id="ARBA00022989"/>
    </source>
</evidence>
<keyword evidence="4 10" id="KW-0288">FMN</keyword>
<dbReference type="EMBL" id="UGVL01000001">
    <property type="protein sequence ID" value="SUE34192.1"/>
    <property type="molecule type" value="Genomic_DNA"/>
</dbReference>
<comment type="function">
    <text evidence="10">Part of a membrane-bound complex that couples electron transfer with translocation of ions across the membrane.</text>
</comment>
<organism evidence="11 12">
    <name type="scientific">Rikenella microfusus</name>
    <dbReference type="NCBI Taxonomy" id="28139"/>
    <lineage>
        <taxon>Bacteria</taxon>
        <taxon>Pseudomonadati</taxon>
        <taxon>Bacteroidota</taxon>
        <taxon>Bacteroidia</taxon>
        <taxon>Bacteroidales</taxon>
        <taxon>Rikenellaceae</taxon>
        <taxon>Rikenella</taxon>
    </lineage>
</organism>
<evidence type="ECO:0000256" key="7">
    <source>
        <dbReference type="ARBA" id="ARBA00022982"/>
    </source>
</evidence>
<feature type="transmembrane region" description="Helical" evidence="10">
    <location>
        <begin position="189"/>
        <end position="208"/>
    </location>
</feature>
<evidence type="ECO:0000256" key="2">
    <source>
        <dbReference type="ARBA" id="ARBA00022553"/>
    </source>
</evidence>
<evidence type="ECO:0000256" key="9">
    <source>
        <dbReference type="ARBA" id="ARBA00023136"/>
    </source>
</evidence>
<dbReference type="RefSeq" id="WP_027290077.1">
    <property type="nucleotide sequence ID" value="NZ_CALVFX010000014.1"/>
</dbReference>
<keyword evidence="12" id="KW-1185">Reference proteome</keyword>
<dbReference type="Proteomes" id="UP000255233">
    <property type="component" value="Unassembled WGS sequence"/>
</dbReference>
<dbReference type="Pfam" id="PF03116">
    <property type="entry name" value="NQR2_RnfD_RnfE"/>
    <property type="match status" value="1"/>
</dbReference>
<accession>A0A379MU85</accession>
<sequence length="327" mass="35224">MSNRIVAPSPHLHGDFSTPRIMRDVVIALIPAFAFSVFIYGLSAVFVTGIAILSCMLFEWLIDRFMLRRASTLGDWSAVVTGTLLAFNLPANISPWLVILGSLVAIGIGKMSFGGLGRNLFNPALVGRVFLLISFPVQMTLFPDTAGVDAITGATPLAFVKEALKTGTPVTEIMPNIDLGGMLLGFKDGSMGEIGALALLLGGIYLLIRKVITWRIPVFVLGSMFVFASILWLADPQEYMNPLFHLFAGGAMLGAIFMATDYVTSPMSKAGQAIYAIGIGVITILIRVWGAYPEGISFAILIMNATVPLINMYVKPSRFGGRTPKKK</sequence>
<keyword evidence="8 10" id="KW-1133">Transmembrane helix</keyword>
<keyword evidence="1 10" id="KW-0813">Transport</keyword>
<dbReference type="InterPro" id="IPR011303">
    <property type="entry name" value="RnfD_bac"/>
</dbReference>
<keyword evidence="2 10" id="KW-0597">Phosphoprotein</keyword>
<evidence type="ECO:0000256" key="10">
    <source>
        <dbReference type="HAMAP-Rule" id="MF_00462"/>
    </source>
</evidence>
<feature type="transmembrane region" description="Helical" evidence="10">
    <location>
        <begin position="215"/>
        <end position="234"/>
    </location>
</feature>
<dbReference type="EC" id="7.-.-.-" evidence="10"/>
<feature type="transmembrane region" description="Helical" evidence="10">
    <location>
        <begin position="272"/>
        <end position="290"/>
    </location>
</feature>
<reference evidence="11 12" key="1">
    <citation type="submission" date="2018-06" db="EMBL/GenBank/DDBJ databases">
        <authorList>
            <consortium name="Pathogen Informatics"/>
            <person name="Doyle S."/>
        </authorList>
    </citation>
    <scope>NUCLEOTIDE SEQUENCE [LARGE SCALE GENOMIC DNA]</scope>
    <source>
        <strain evidence="11 12">NCTC11190</strain>
    </source>
</reference>
<comment type="similarity">
    <text evidence="10">Belongs to the NqrB/RnfD family.</text>
</comment>
<dbReference type="GO" id="GO:0022900">
    <property type="term" value="P:electron transport chain"/>
    <property type="evidence" value="ECO:0007669"/>
    <property type="project" value="UniProtKB-UniRule"/>
</dbReference>
<feature type="transmembrane region" description="Helical" evidence="10">
    <location>
        <begin position="125"/>
        <end position="142"/>
    </location>
</feature>
<name>A0A379MU85_9BACT</name>
<evidence type="ECO:0000256" key="6">
    <source>
        <dbReference type="ARBA" id="ARBA00022967"/>
    </source>
</evidence>
<dbReference type="InterPro" id="IPR004338">
    <property type="entry name" value="NqrB/RnfD"/>
</dbReference>
<keyword evidence="9 10" id="KW-0472">Membrane</keyword>
<keyword evidence="7 10" id="KW-0249">Electron transport</keyword>
<evidence type="ECO:0000256" key="4">
    <source>
        <dbReference type="ARBA" id="ARBA00022643"/>
    </source>
</evidence>
<evidence type="ECO:0000256" key="5">
    <source>
        <dbReference type="ARBA" id="ARBA00022692"/>
    </source>
</evidence>
<evidence type="ECO:0000256" key="3">
    <source>
        <dbReference type="ARBA" id="ARBA00022630"/>
    </source>
</evidence>
<keyword evidence="6 10" id="KW-1278">Translocase</keyword>
<feature type="transmembrane region" description="Helical" evidence="10">
    <location>
        <begin position="296"/>
        <end position="314"/>
    </location>
</feature>
<proteinExistence type="inferred from homology"/>